<dbReference type="Pfam" id="PF02632">
    <property type="entry name" value="BioY"/>
    <property type="match status" value="1"/>
</dbReference>
<dbReference type="InterPro" id="IPR003784">
    <property type="entry name" value="BioY"/>
</dbReference>
<evidence type="ECO:0000313" key="11">
    <source>
        <dbReference type="Proteomes" id="UP000644875"/>
    </source>
</evidence>
<comment type="subcellular location">
    <subcellularLocation>
        <location evidence="1 8">Cell membrane</location>
        <topology evidence="1 8">Multi-pass membrane protein</topology>
    </subcellularLocation>
</comment>
<evidence type="ECO:0000256" key="4">
    <source>
        <dbReference type="ARBA" id="ARBA00022475"/>
    </source>
</evidence>
<evidence type="ECO:0000256" key="2">
    <source>
        <dbReference type="ARBA" id="ARBA00010692"/>
    </source>
</evidence>
<dbReference type="PANTHER" id="PTHR34295:SF4">
    <property type="entry name" value="BIOTIN TRANSPORTER BIOY-RELATED"/>
    <property type="match status" value="1"/>
</dbReference>
<evidence type="ECO:0000256" key="7">
    <source>
        <dbReference type="ARBA" id="ARBA00023136"/>
    </source>
</evidence>
<dbReference type="PIRSF" id="PIRSF016661">
    <property type="entry name" value="BioY"/>
    <property type="match status" value="1"/>
</dbReference>
<comment type="similarity">
    <text evidence="2 8">Belongs to the BioY family.</text>
</comment>
<feature type="transmembrane region" description="Helical" evidence="9">
    <location>
        <begin position="141"/>
        <end position="164"/>
    </location>
</feature>
<keyword evidence="3 8" id="KW-0813">Transport</keyword>
<accession>A0A934P8Z8</accession>
<reference evidence="10 11" key="1">
    <citation type="journal article" date="2021" name="Int. J. Syst. Evol. Microbiol.">
        <title>Streptococcus vicugnae sp. nov., isolated from faeces of alpacas (Vicugna pacos) and cattle (Bos taurus), Streptococcus zalophi sp. nov., and Streptococcus pacificus sp. nov., isolated from respiratory tract of California sea lions (Zalophus californianus).</title>
        <authorList>
            <person name="Volokhov D.V."/>
            <person name="Zagorodnyaya T.A."/>
            <person name="Shen Z."/>
            <person name="Blom J."/>
            <person name="Furtak V.A."/>
            <person name="Eisenberg T."/>
            <person name="Fan P."/>
            <person name="Jeong K.C."/>
            <person name="Gao Y."/>
            <person name="Zhang S."/>
            <person name="Amselle M."/>
        </authorList>
    </citation>
    <scope>NUCLEOTIDE SEQUENCE [LARGE SCALE GENOMIC DNA]</scope>
    <source>
        <strain evidence="11">CSL7508-lung</strain>
    </source>
</reference>
<feature type="transmembrane region" description="Helical" evidence="9">
    <location>
        <begin position="112"/>
        <end position="135"/>
    </location>
</feature>
<feature type="transmembrane region" description="Helical" evidence="9">
    <location>
        <begin position="60"/>
        <end position="82"/>
    </location>
</feature>
<keyword evidence="5 9" id="KW-0812">Transmembrane</keyword>
<dbReference type="GO" id="GO:0015225">
    <property type="term" value="F:biotin transmembrane transporter activity"/>
    <property type="evidence" value="ECO:0007669"/>
    <property type="project" value="UniProtKB-UniRule"/>
</dbReference>
<dbReference type="PANTHER" id="PTHR34295">
    <property type="entry name" value="BIOTIN TRANSPORTER BIOY"/>
    <property type="match status" value="1"/>
</dbReference>
<keyword evidence="7 8" id="KW-0472">Membrane</keyword>
<keyword evidence="6 9" id="KW-1133">Transmembrane helix</keyword>
<evidence type="ECO:0000256" key="3">
    <source>
        <dbReference type="ARBA" id="ARBA00022448"/>
    </source>
</evidence>
<dbReference type="Proteomes" id="UP000644875">
    <property type="component" value="Unassembled WGS sequence"/>
</dbReference>
<feature type="transmembrane region" description="Helical" evidence="9">
    <location>
        <begin position="7"/>
        <end position="25"/>
    </location>
</feature>
<name>A0A934P8Z8_9STRE</name>
<protein>
    <recommendedName>
        <fullName evidence="8">Biotin transporter</fullName>
    </recommendedName>
</protein>
<sequence length="179" mass="18777">MRHSKTFSLAITAIAAAMIAILAQITIPFGSVPFSLQTLAIGLVATLLKPKEATTATLLYLVLGAIGIPVFAGGASGFQVLFGPTGGFLWGMLGFSFVTSILTNTNSSLVKVLIANILGDIIVFVFGVIGLMVVAKLNLSSAIMAGVVPFIIPEILKLALVTLLSKPLFNVLRKQDYVK</sequence>
<organism evidence="10 11">
    <name type="scientific">Streptococcus zalophi</name>
    <dbReference type="NCBI Taxonomy" id="640031"/>
    <lineage>
        <taxon>Bacteria</taxon>
        <taxon>Bacillati</taxon>
        <taxon>Bacillota</taxon>
        <taxon>Bacilli</taxon>
        <taxon>Lactobacillales</taxon>
        <taxon>Streptococcaceae</taxon>
        <taxon>Streptococcus</taxon>
    </lineage>
</organism>
<dbReference type="GO" id="GO:0005886">
    <property type="term" value="C:plasma membrane"/>
    <property type="evidence" value="ECO:0007669"/>
    <property type="project" value="UniProtKB-SubCell"/>
</dbReference>
<dbReference type="AlphaFoldDB" id="A0A934P8Z8"/>
<evidence type="ECO:0000256" key="1">
    <source>
        <dbReference type="ARBA" id="ARBA00004651"/>
    </source>
</evidence>
<evidence type="ECO:0000256" key="5">
    <source>
        <dbReference type="ARBA" id="ARBA00022692"/>
    </source>
</evidence>
<dbReference type="RefSeq" id="WP_199567108.1">
    <property type="nucleotide sequence ID" value="NZ_JAENBP010000001.1"/>
</dbReference>
<feature type="transmembrane region" description="Helical" evidence="9">
    <location>
        <begin position="88"/>
        <end position="105"/>
    </location>
</feature>
<keyword evidence="4 8" id="KW-1003">Cell membrane</keyword>
<proteinExistence type="inferred from homology"/>
<comment type="caution">
    <text evidence="10">The sequence shown here is derived from an EMBL/GenBank/DDBJ whole genome shotgun (WGS) entry which is preliminary data.</text>
</comment>
<evidence type="ECO:0000313" key="10">
    <source>
        <dbReference type="EMBL" id="MBJ8349178.1"/>
    </source>
</evidence>
<evidence type="ECO:0000256" key="8">
    <source>
        <dbReference type="PIRNR" id="PIRNR016661"/>
    </source>
</evidence>
<gene>
    <name evidence="10" type="ORF">JHK64_00850</name>
</gene>
<dbReference type="EMBL" id="JAENBP010000001">
    <property type="protein sequence ID" value="MBJ8349178.1"/>
    <property type="molecule type" value="Genomic_DNA"/>
</dbReference>
<keyword evidence="11" id="KW-1185">Reference proteome</keyword>
<dbReference type="Gene3D" id="1.10.1760.20">
    <property type="match status" value="1"/>
</dbReference>
<evidence type="ECO:0000256" key="6">
    <source>
        <dbReference type="ARBA" id="ARBA00022989"/>
    </source>
</evidence>
<evidence type="ECO:0000256" key="9">
    <source>
        <dbReference type="SAM" id="Phobius"/>
    </source>
</evidence>